<dbReference type="PROSITE" id="PS50059">
    <property type="entry name" value="FKBP_PPIASE"/>
    <property type="match status" value="1"/>
</dbReference>
<dbReference type="Gene3D" id="2.60.120.340">
    <property type="entry name" value="Nucleoplasmin core domain"/>
    <property type="match status" value="1"/>
</dbReference>
<dbReference type="EC" id="5.2.1.8" evidence="2 5"/>
<evidence type="ECO:0000313" key="8">
    <source>
        <dbReference type="EMBL" id="KAL3524584.1"/>
    </source>
</evidence>
<reference evidence="8 9" key="1">
    <citation type="submission" date="2024-11" db="EMBL/GenBank/DDBJ databases">
        <title>A near-complete genome assembly of Cinchona calisaya.</title>
        <authorList>
            <person name="Lian D.C."/>
            <person name="Zhao X.W."/>
            <person name="Wei L."/>
        </authorList>
    </citation>
    <scope>NUCLEOTIDE SEQUENCE [LARGE SCALE GENOMIC DNA]</scope>
    <source>
        <tissue evidence="8">Nenye</tissue>
    </source>
</reference>
<keyword evidence="3 5" id="KW-0697">Rotamase</keyword>
<feature type="compositionally biased region" description="Polar residues" evidence="6">
    <location>
        <begin position="373"/>
        <end position="382"/>
    </location>
</feature>
<evidence type="ECO:0000256" key="1">
    <source>
        <dbReference type="ARBA" id="ARBA00000971"/>
    </source>
</evidence>
<dbReference type="InterPro" id="IPR046357">
    <property type="entry name" value="PPIase_dom_sf"/>
</dbReference>
<feature type="region of interest" description="Disordered" evidence="6">
    <location>
        <begin position="464"/>
        <end position="525"/>
    </location>
</feature>
<feature type="region of interest" description="Disordered" evidence="6">
    <location>
        <begin position="369"/>
        <end position="391"/>
    </location>
</feature>
<dbReference type="SUPFAM" id="SSF54534">
    <property type="entry name" value="FKBP-like"/>
    <property type="match status" value="1"/>
</dbReference>
<accession>A0ABD2ZZY3</accession>
<name>A0ABD2ZZY3_9GENT</name>
<keyword evidence="4 5" id="KW-0413">Isomerase</keyword>
<sequence length="730" mass="81471">MAFWGAIVASNEPYTLKLDGDHKRLRISQATLEHRKDSFWSKVRSILQCVVGSKPPISICSLSKDFPFCQLDLELEESEQVIFTVNGPQSQLFHLSGYYVCSPAVSSKREASTSTDDLTIDCYGEQDTIMSEKDEERRSIDVGQDNSRDNDYDINDNDHLVNADMHDDVDEKMIKEQLEFLYAFDSIPEEREDEDYVLCIRKSVTTKKKMIEKEGEDSDMVTVPPNSILKAIDCISEETDGVSRLSEQQRDSNLTNFLPVASNEVGLEKGAEPEKISVELFSQGDASHCDTLSSGTAKISSIFNTQLAKIGEAHRLALDCRKQEKDRTEGCGNEKKTVEGDTEYQKSAIKENEVQQALKESDDMCQGYGGNQRGQISSTNVGEKQKETEGREGLKTIETNIDHCGNALEEIKVKQAQTESDDMYQGCVRNQQGSISTRNVEIGDSHPLLPPAEAHDSVVHKHEERLKDGGEEVQPETTIDGIPRNDNGITFFPGENNCPNGSIPPPAEVRCENGQKSKKRKKDQVMDQNYVTVGGETIDHASEKKIFNNDMAETGNVLNVVPAKVEEHKPANDNGDNYADLLVDGCQSNEEYEKRVNKKKIKAKENDNNMYVISSKARTLPNGLIIEDLVTGKSDGKVAAPGRKVKVFYTVRLRETGTLIESNFGQKKPFKFCLGDKKIIEGWNFGIDGMHIGDRRRLVIPPSMGYGKRVLGVIPTNSWLVYEVELVSVR</sequence>
<dbReference type="InterPro" id="IPR041232">
    <property type="entry name" value="NPL"/>
</dbReference>
<dbReference type="GO" id="GO:0003755">
    <property type="term" value="F:peptidyl-prolyl cis-trans isomerase activity"/>
    <property type="evidence" value="ECO:0007669"/>
    <property type="project" value="UniProtKB-KW"/>
</dbReference>
<evidence type="ECO:0000256" key="3">
    <source>
        <dbReference type="ARBA" id="ARBA00023110"/>
    </source>
</evidence>
<evidence type="ECO:0000256" key="4">
    <source>
        <dbReference type="ARBA" id="ARBA00023235"/>
    </source>
</evidence>
<dbReference type="Proteomes" id="UP001630127">
    <property type="component" value="Unassembled WGS sequence"/>
</dbReference>
<comment type="catalytic activity">
    <reaction evidence="1 5">
        <text>[protein]-peptidylproline (omega=180) = [protein]-peptidylproline (omega=0)</text>
        <dbReference type="Rhea" id="RHEA:16237"/>
        <dbReference type="Rhea" id="RHEA-COMP:10747"/>
        <dbReference type="Rhea" id="RHEA-COMP:10748"/>
        <dbReference type="ChEBI" id="CHEBI:83833"/>
        <dbReference type="ChEBI" id="CHEBI:83834"/>
        <dbReference type="EC" id="5.2.1.8"/>
    </reaction>
</comment>
<gene>
    <name evidence="8" type="ORF">ACH5RR_012956</name>
</gene>
<dbReference type="PANTHER" id="PTHR43811:SF48">
    <property type="entry name" value="PEPTIDYL-PROLYL CIS-TRANS ISOMERASE FKBP43"/>
    <property type="match status" value="1"/>
</dbReference>
<dbReference type="PANTHER" id="PTHR43811">
    <property type="entry name" value="FKBP-TYPE PEPTIDYL-PROLYL CIS-TRANS ISOMERASE FKPA"/>
    <property type="match status" value="1"/>
</dbReference>
<feature type="domain" description="PPIase FKBP-type" evidence="7">
    <location>
        <begin position="642"/>
        <end position="730"/>
    </location>
</feature>
<dbReference type="Pfam" id="PF17800">
    <property type="entry name" value="NPL"/>
    <property type="match status" value="1"/>
</dbReference>
<dbReference type="Gene3D" id="3.10.50.40">
    <property type="match status" value="1"/>
</dbReference>
<evidence type="ECO:0000256" key="2">
    <source>
        <dbReference type="ARBA" id="ARBA00013194"/>
    </source>
</evidence>
<proteinExistence type="predicted"/>
<protein>
    <recommendedName>
        <fullName evidence="2 5">peptidylprolyl isomerase</fullName>
        <ecNumber evidence="2 5">5.2.1.8</ecNumber>
    </recommendedName>
</protein>
<comment type="caution">
    <text evidence="8">The sequence shown here is derived from an EMBL/GenBank/DDBJ whole genome shotgun (WGS) entry which is preliminary data.</text>
</comment>
<dbReference type="Pfam" id="PF00254">
    <property type="entry name" value="FKBP_C"/>
    <property type="match status" value="1"/>
</dbReference>
<organism evidence="8 9">
    <name type="scientific">Cinchona calisaya</name>
    <dbReference type="NCBI Taxonomy" id="153742"/>
    <lineage>
        <taxon>Eukaryota</taxon>
        <taxon>Viridiplantae</taxon>
        <taxon>Streptophyta</taxon>
        <taxon>Embryophyta</taxon>
        <taxon>Tracheophyta</taxon>
        <taxon>Spermatophyta</taxon>
        <taxon>Magnoliopsida</taxon>
        <taxon>eudicotyledons</taxon>
        <taxon>Gunneridae</taxon>
        <taxon>Pentapetalae</taxon>
        <taxon>asterids</taxon>
        <taxon>lamiids</taxon>
        <taxon>Gentianales</taxon>
        <taxon>Rubiaceae</taxon>
        <taxon>Cinchonoideae</taxon>
        <taxon>Cinchoneae</taxon>
        <taxon>Cinchona</taxon>
    </lineage>
</organism>
<dbReference type="EMBL" id="JBJUIK010000006">
    <property type="protein sequence ID" value="KAL3524584.1"/>
    <property type="molecule type" value="Genomic_DNA"/>
</dbReference>
<dbReference type="AlphaFoldDB" id="A0ABD2ZZY3"/>
<evidence type="ECO:0000259" key="7">
    <source>
        <dbReference type="PROSITE" id="PS50059"/>
    </source>
</evidence>
<evidence type="ECO:0000256" key="5">
    <source>
        <dbReference type="PROSITE-ProRule" id="PRU00277"/>
    </source>
</evidence>
<evidence type="ECO:0000313" key="9">
    <source>
        <dbReference type="Proteomes" id="UP001630127"/>
    </source>
</evidence>
<evidence type="ECO:0000256" key="6">
    <source>
        <dbReference type="SAM" id="MobiDB-lite"/>
    </source>
</evidence>
<feature type="region of interest" description="Disordered" evidence="6">
    <location>
        <begin position="131"/>
        <end position="154"/>
    </location>
</feature>
<keyword evidence="9" id="KW-1185">Reference proteome</keyword>
<dbReference type="InterPro" id="IPR001179">
    <property type="entry name" value="PPIase_FKBP_dom"/>
</dbReference>